<evidence type="ECO:0000313" key="6">
    <source>
        <dbReference type="Proteomes" id="UP000609323"/>
    </source>
</evidence>
<dbReference type="InterPro" id="IPR018062">
    <property type="entry name" value="HTH_AraC-typ_CS"/>
</dbReference>
<feature type="domain" description="HTH araC/xylS-type" evidence="4">
    <location>
        <begin position="176"/>
        <end position="278"/>
    </location>
</feature>
<dbReference type="Pfam" id="PF02311">
    <property type="entry name" value="AraC_binding"/>
    <property type="match status" value="1"/>
</dbReference>
<accession>A0ABQ1G250</accession>
<sequence>MQIPVLRAAALIDAQVQSNYHIVHSIQHAYPLHSHDFYELFLVTSGRCIHRINGEEQPLETGAMAFVRPGDTHGYDYWGHEDCRFMNVNYYPEIVENAFAYFGNPGFAQKLKEGRKSPVVRLVSSDLEAISRKGRQMHLYTTTDKPKARMAARSLLTEALAYFYYDYRDENGRTLPEWLDLLLIEMQKKENFTAGLERLNELADRSVSHLNRIFKQYLQTTPTAYINQLRLSYARNLLLTTRLSILEVSLEAGFDNLSHFYHLFKKCFGLSPGKIRSG</sequence>
<evidence type="ECO:0000256" key="3">
    <source>
        <dbReference type="ARBA" id="ARBA00023163"/>
    </source>
</evidence>
<dbReference type="RefSeq" id="WP_094094006.1">
    <property type="nucleotide sequence ID" value="NZ_BMHF01000006.1"/>
</dbReference>
<protein>
    <submittedName>
        <fullName evidence="5">Transcriptional regulator</fullName>
    </submittedName>
</protein>
<dbReference type="PRINTS" id="PR00032">
    <property type="entry name" value="HTHARAC"/>
</dbReference>
<dbReference type="Proteomes" id="UP000609323">
    <property type="component" value="Unassembled WGS sequence"/>
</dbReference>
<name>A0ABQ1G250_9BACL</name>
<dbReference type="InterPro" id="IPR018060">
    <property type="entry name" value="HTH_AraC"/>
</dbReference>
<reference evidence="6" key="1">
    <citation type="journal article" date="2019" name="Int. J. Syst. Evol. Microbiol.">
        <title>The Global Catalogue of Microorganisms (GCM) 10K type strain sequencing project: providing services to taxonomists for standard genome sequencing and annotation.</title>
        <authorList>
            <consortium name="The Broad Institute Genomics Platform"/>
            <consortium name="The Broad Institute Genome Sequencing Center for Infectious Disease"/>
            <person name="Wu L."/>
            <person name="Ma J."/>
        </authorList>
    </citation>
    <scope>NUCLEOTIDE SEQUENCE [LARGE SCALE GENOMIC DNA]</scope>
    <source>
        <strain evidence="6">CGMCC 1.15044</strain>
    </source>
</reference>
<evidence type="ECO:0000256" key="1">
    <source>
        <dbReference type="ARBA" id="ARBA00023015"/>
    </source>
</evidence>
<keyword evidence="1" id="KW-0805">Transcription regulation</keyword>
<dbReference type="EMBL" id="BMHF01000006">
    <property type="protein sequence ID" value="GGA35849.1"/>
    <property type="molecule type" value="Genomic_DNA"/>
</dbReference>
<proteinExistence type="predicted"/>
<keyword evidence="3" id="KW-0804">Transcription</keyword>
<dbReference type="PROSITE" id="PS01124">
    <property type="entry name" value="HTH_ARAC_FAMILY_2"/>
    <property type="match status" value="1"/>
</dbReference>
<dbReference type="SUPFAM" id="SSF51215">
    <property type="entry name" value="Regulatory protein AraC"/>
    <property type="match status" value="1"/>
</dbReference>
<evidence type="ECO:0000259" key="4">
    <source>
        <dbReference type="PROSITE" id="PS01124"/>
    </source>
</evidence>
<comment type="caution">
    <text evidence="5">The sequence shown here is derived from an EMBL/GenBank/DDBJ whole genome shotgun (WGS) entry which is preliminary data.</text>
</comment>
<dbReference type="PANTHER" id="PTHR43280:SF28">
    <property type="entry name" value="HTH-TYPE TRANSCRIPTIONAL ACTIVATOR RHAS"/>
    <property type="match status" value="1"/>
</dbReference>
<evidence type="ECO:0000313" key="5">
    <source>
        <dbReference type="EMBL" id="GGA35849.1"/>
    </source>
</evidence>
<gene>
    <name evidence="5" type="ORF">GCM10010917_21290</name>
</gene>
<dbReference type="PROSITE" id="PS00041">
    <property type="entry name" value="HTH_ARAC_FAMILY_1"/>
    <property type="match status" value="1"/>
</dbReference>
<dbReference type="InterPro" id="IPR009057">
    <property type="entry name" value="Homeodomain-like_sf"/>
</dbReference>
<evidence type="ECO:0000256" key="2">
    <source>
        <dbReference type="ARBA" id="ARBA00023125"/>
    </source>
</evidence>
<keyword evidence="6" id="KW-1185">Reference proteome</keyword>
<dbReference type="InterPro" id="IPR003313">
    <property type="entry name" value="AraC-bd"/>
</dbReference>
<dbReference type="SMART" id="SM00342">
    <property type="entry name" value="HTH_ARAC"/>
    <property type="match status" value="1"/>
</dbReference>
<dbReference type="SUPFAM" id="SSF46689">
    <property type="entry name" value="Homeodomain-like"/>
    <property type="match status" value="1"/>
</dbReference>
<dbReference type="Gene3D" id="2.60.120.10">
    <property type="entry name" value="Jelly Rolls"/>
    <property type="match status" value="1"/>
</dbReference>
<dbReference type="InterPro" id="IPR020449">
    <property type="entry name" value="Tscrpt_reg_AraC-type_HTH"/>
</dbReference>
<dbReference type="InterPro" id="IPR014710">
    <property type="entry name" value="RmlC-like_jellyroll"/>
</dbReference>
<dbReference type="Pfam" id="PF12833">
    <property type="entry name" value="HTH_18"/>
    <property type="match status" value="1"/>
</dbReference>
<dbReference type="InterPro" id="IPR037923">
    <property type="entry name" value="HTH-like"/>
</dbReference>
<dbReference type="PANTHER" id="PTHR43280">
    <property type="entry name" value="ARAC-FAMILY TRANSCRIPTIONAL REGULATOR"/>
    <property type="match status" value="1"/>
</dbReference>
<keyword evidence="2" id="KW-0238">DNA-binding</keyword>
<dbReference type="Gene3D" id="1.10.10.60">
    <property type="entry name" value="Homeodomain-like"/>
    <property type="match status" value="2"/>
</dbReference>
<organism evidence="5 6">
    <name type="scientific">Paenibacillus physcomitrellae</name>
    <dbReference type="NCBI Taxonomy" id="1619311"/>
    <lineage>
        <taxon>Bacteria</taxon>
        <taxon>Bacillati</taxon>
        <taxon>Bacillota</taxon>
        <taxon>Bacilli</taxon>
        <taxon>Bacillales</taxon>
        <taxon>Paenibacillaceae</taxon>
        <taxon>Paenibacillus</taxon>
    </lineage>
</organism>